<accession>A0A133UN38</accession>
<evidence type="ECO:0000313" key="1">
    <source>
        <dbReference type="EMBL" id="KXA95556.1"/>
    </source>
</evidence>
<name>A0A133UN38_9EURY</name>
<gene>
    <name evidence="1" type="ORF">AKJ65_01545</name>
</gene>
<protein>
    <submittedName>
        <fullName evidence="1">Uncharacterized protein</fullName>
    </submittedName>
</protein>
<dbReference type="EMBL" id="LHXO01000012">
    <property type="protein sequence ID" value="KXA95556.1"/>
    <property type="molecule type" value="Genomic_DNA"/>
</dbReference>
<reference evidence="1 2" key="1">
    <citation type="journal article" date="2016" name="Sci. Rep.">
        <title>Metabolic traits of an uncultured archaeal lineage -MSBL1- from brine pools of the Red Sea.</title>
        <authorList>
            <person name="Mwirichia R."/>
            <person name="Alam I."/>
            <person name="Rashid M."/>
            <person name="Vinu M."/>
            <person name="Ba-Alawi W."/>
            <person name="Anthony Kamau A."/>
            <person name="Kamanda Ngugi D."/>
            <person name="Goker M."/>
            <person name="Klenk H.P."/>
            <person name="Bajic V."/>
            <person name="Stingl U."/>
        </authorList>
    </citation>
    <scope>NUCLEOTIDE SEQUENCE [LARGE SCALE GENOMIC DNA]</scope>
    <source>
        <strain evidence="1">SCGC-AAA259E19</strain>
    </source>
</reference>
<dbReference type="Proteomes" id="UP000070284">
    <property type="component" value="Unassembled WGS sequence"/>
</dbReference>
<keyword evidence="2" id="KW-1185">Reference proteome</keyword>
<dbReference type="AlphaFoldDB" id="A0A133UN38"/>
<evidence type="ECO:0000313" key="2">
    <source>
        <dbReference type="Proteomes" id="UP000070284"/>
    </source>
</evidence>
<proteinExistence type="predicted"/>
<sequence length="67" mass="7794">MKIGSSSRSEFECFVAGVLEEKFENLAENCEYRFFDSMGKANCNYHSSSVGYCRAEFCPRLKEEFKR</sequence>
<comment type="caution">
    <text evidence="1">The sequence shown here is derived from an EMBL/GenBank/DDBJ whole genome shotgun (WGS) entry which is preliminary data.</text>
</comment>
<organism evidence="1 2">
    <name type="scientific">candidate division MSBL1 archaeon SCGC-AAA259E19</name>
    <dbReference type="NCBI Taxonomy" id="1698264"/>
    <lineage>
        <taxon>Archaea</taxon>
        <taxon>Methanobacteriati</taxon>
        <taxon>Methanobacteriota</taxon>
        <taxon>candidate division MSBL1</taxon>
    </lineage>
</organism>